<dbReference type="Proteomes" id="UP000324222">
    <property type="component" value="Unassembled WGS sequence"/>
</dbReference>
<sequence length="60" mass="6613">MELSLPQSGTAATSLSINSVDCGKWQLLTWWNTSPRSGCLAPPRPPPTTDHSHFQFVNFV</sequence>
<protein>
    <submittedName>
        <fullName evidence="1">Uncharacterized protein</fullName>
    </submittedName>
</protein>
<reference evidence="1 2" key="1">
    <citation type="submission" date="2019-05" db="EMBL/GenBank/DDBJ databases">
        <title>Another draft genome of Portunus trituberculatus and its Hox gene families provides insights of decapod evolution.</title>
        <authorList>
            <person name="Jeong J.-H."/>
            <person name="Song I."/>
            <person name="Kim S."/>
            <person name="Choi T."/>
            <person name="Kim D."/>
            <person name="Ryu S."/>
            <person name="Kim W."/>
        </authorList>
    </citation>
    <scope>NUCLEOTIDE SEQUENCE [LARGE SCALE GENOMIC DNA]</scope>
    <source>
        <tissue evidence="1">Muscle</tissue>
    </source>
</reference>
<proteinExistence type="predicted"/>
<comment type="caution">
    <text evidence="1">The sequence shown here is derived from an EMBL/GenBank/DDBJ whole genome shotgun (WGS) entry which is preliminary data.</text>
</comment>
<evidence type="ECO:0000313" key="2">
    <source>
        <dbReference type="Proteomes" id="UP000324222"/>
    </source>
</evidence>
<name>A0A5B7E2M6_PORTR</name>
<dbReference type="EMBL" id="VSRR010001784">
    <property type="protein sequence ID" value="MPC27665.1"/>
    <property type="molecule type" value="Genomic_DNA"/>
</dbReference>
<organism evidence="1 2">
    <name type="scientific">Portunus trituberculatus</name>
    <name type="common">Swimming crab</name>
    <name type="synonym">Neptunus trituberculatus</name>
    <dbReference type="NCBI Taxonomy" id="210409"/>
    <lineage>
        <taxon>Eukaryota</taxon>
        <taxon>Metazoa</taxon>
        <taxon>Ecdysozoa</taxon>
        <taxon>Arthropoda</taxon>
        <taxon>Crustacea</taxon>
        <taxon>Multicrustacea</taxon>
        <taxon>Malacostraca</taxon>
        <taxon>Eumalacostraca</taxon>
        <taxon>Eucarida</taxon>
        <taxon>Decapoda</taxon>
        <taxon>Pleocyemata</taxon>
        <taxon>Brachyura</taxon>
        <taxon>Eubrachyura</taxon>
        <taxon>Portunoidea</taxon>
        <taxon>Portunidae</taxon>
        <taxon>Portuninae</taxon>
        <taxon>Portunus</taxon>
    </lineage>
</organism>
<gene>
    <name evidence="1" type="ORF">E2C01_020843</name>
</gene>
<evidence type="ECO:0000313" key="1">
    <source>
        <dbReference type="EMBL" id="MPC27665.1"/>
    </source>
</evidence>
<accession>A0A5B7E2M6</accession>
<keyword evidence="2" id="KW-1185">Reference proteome</keyword>
<dbReference type="AlphaFoldDB" id="A0A5B7E2M6"/>